<dbReference type="OrthoDB" id="8764943at2"/>
<name>A0A4S3ZXJ5_9FLAO</name>
<keyword evidence="4 7" id="KW-0812">Transmembrane</keyword>
<dbReference type="InterPro" id="IPR037066">
    <property type="entry name" value="Plug_dom_sf"/>
</dbReference>
<organism evidence="10 11">
    <name type="scientific">Flavobacterium supellecticarium</name>
    <dbReference type="NCBI Taxonomy" id="2565924"/>
    <lineage>
        <taxon>Bacteria</taxon>
        <taxon>Pseudomonadati</taxon>
        <taxon>Bacteroidota</taxon>
        <taxon>Flavobacteriia</taxon>
        <taxon>Flavobacteriales</taxon>
        <taxon>Flavobacteriaceae</taxon>
        <taxon>Flavobacterium</taxon>
    </lineage>
</organism>
<dbReference type="InterPro" id="IPR039426">
    <property type="entry name" value="TonB-dep_rcpt-like"/>
</dbReference>
<accession>A0A4S3ZXJ5</accession>
<dbReference type="SUPFAM" id="SSF49464">
    <property type="entry name" value="Carboxypeptidase regulatory domain-like"/>
    <property type="match status" value="1"/>
</dbReference>
<dbReference type="Gene3D" id="2.40.170.20">
    <property type="entry name" value="TonB-dependent receptor, beta-barrel domain"/>
    <property type="match status" value="1"/>
</dbReference>
<evidence type="ECO:0000256" key="2">
    <source>
        <dbReference type="ARBA" id="ARBA00022448"/>
    </source>
</evidence>
<evidence type="ECO:0000256" key="3">
    <source>
        <dbReference type="ARBA" id="ARBA00022452"/>
    </source>
</evidence>
<dbReference type="Pfam" id="PF13715">
    <property type="entry name" value="CarbopepD_reg_2"/>
    <property type="match status" value="1"/>
</dbReference>
<dbReference type="EMBL" id="SSNZ01000003">
    <property type="protein sequence ID" value="THF50627.1"/>
    <property type="molecule type" value="Genomic_DNA"/>
</dbReference>
<comment type="caution">
    <text evidence="10">The sequence shown here is derived from an EMBL/GenBank/DDBJ whole genome shotgun (WGS) entry which is preliminary data.</text>
</comment>
<dbReference type="SUPFAM" id="SSF56935">
    <property type="entry name" value="Porins"/>
    <property type="match status" value="1"/>
</dbReference>
<dbReference type="InterPro" id="IPR036942">
    <property type="entry name" value="Beta-barrel_TonB_sf"/>
</dbReference>
<feature type="signal peptide" evidence="8">
    <location>
        <begin position="1"/>
        <end position="19"/>
    </location>
</feature>
<evidence type="ECO:0000256" key="8">
    <source>
        <dbReference type="SAM" id="SignalP"/>
    </source>
</evidence>
<dbReference type="PANTHER" id="PTHR40980">
    <property type="entry name" value="PLUG DOMAIN-CONTAINING PROTEIN"/>
    <property type="match status" value="1"/>
</dbReference>
<keyword evidence="8" id="KW-0732">Signal</keyword>
<evidence type="ECO:0000256" key="7">
    <source>
        <dbReference type="PROSITE-ProRule" id="PRU01360"/>
    </source>
</evidence>
<comment type="subcellular location">
    <subcellularLocation>
        <location evidence="1 7">Cell outer membrane</location>
        <topology evidence="1 7">Multi-pass membrane protein</topology>
    </subcellularLocation>
</comment>
<comment type="similarity">
    <text evidence="7">Belongs to the TonB-dependent receptor family.</text>
</comment>
<dbReference type="AlphaFoldDB" id="A0A4S3ZXJ5"/>
<dbReference type="GO" id="GO:0009279">
    <property type="term" value="C:cell outer membrane"/>
    <property type="evidence" value="ECO:0007669"/>
    <property type="project" value="UniProtKB-SubCell"/>
</dbReference>
<dbReference type="Gene3D" id="2.60.40.1120">
    <property type="entry name" value="Carboxypeptidase-like, regulatory domain"/>
    <property type="match status" value="1"/>
</dbReference>
<evidence type="ECO:0000256" key="5">
    <source>
        <dbReference type="ARBA" id="ARBA00023136"/>
    </source>
</evidence>
<keyword evidence="11" id="KW-1185">Reference proteome</keyword>
<sequence>MKLKLFLICMLAAIGNLYAQTQGSVTGKVVDKASKEPISYATIAIKENNKVVTGGITEDNGSFTIGGLAPKSYVLEIQYMGYKTLTRSIIITPENKAVALGTIAFEPEAKQLEGVTVVAERSTIEQKIDRKVVNVGRDLTTAGATASDIMNNIPSVNVDQDGKISLRGNENVRILVDGKPTNMDASQLLKQIPSTSIKKIELITNPSAKYNPEGMSGIINIVLHKNSNNGFNGNFNTGITFGDVPKYNNTLDMNYRSGKVNFFGTYGNTLGERLNEGEIKQFDDNSLQLFDISNDNKTHMFKAGMDFYINDKNTISAYTNQSFTSGLGNVRTDLFFPNAANNITQKDIYDTDNVNSTYNLAYKHLFGKEGHTLDVEANYNHTKSNQDASFNPMGGGLNPYADYVKDNRNSTIINVDYVNPLNEKSTLEMGAEARLMRTDNNYLTSRLNTPNANFNYDVDIYSFYTTFGQKFKKFSYQLGARLESYKVQADYFQNGQNAPFKNDYITVYPSAYLTYTPTEKNQFQISMSRRVDRPSVEQTKPIREFSTPRVTSVGNPELVPQFTNSVEVNYTRMLKNGSVTAGVYYRDIHDEITRTFYPDPNADPSTKKIIMSYTNFDKNLAYGFEVSANYKFNSWWDVQPSVDFSNIRQKGVVAIKNDVTGDFDYTLKQIDAAAFNARLNNNFKASKSLRFSLFGFYRGPVDGVQANSKAMYKIDAGTRYSFWANKASLSIRFNDIFKTMKYGFESQNPYPGEGEFRWESQSLFVGFNYMFGGGKNRALQRKQREDNTKQSSGGMF</sequence>
<evidence type="ECO:0000259" key="9">
    <source>
        <dbReference type="Pfam" id="PF14905"/>
    </source>
</evidence>
<gene>
    <name evidence="10" type="ORF">E6C50_10415</name>
</gene>
<feature type="domain" description="Outer membrane protein beta-barrel" evidence="9">
    <location>
        <begin position="364"/>
        <end position="769"/>
    </location>
</feature>
<evidence type="ECO:0000256" key="1">
    <source>
        <dbReference type="ARBA" id="ARBA00004571"/>
    </source>
</evidence>
<feature type="chain" id="PRO_5020826192" evidence="8">
    <location>
        <begin position="20"/>
        <end position="796"/>
    </location>
</feature>
<keyword evidence="3 7" id="KW-1134">Transmembrane beta strand</keyword>
<dbReference type="PROSITE" id="PS52016">
    <property type="entry name" value="TONB_DEPENDENT_REC_3"/>
    <property type="match status" value="1"/>
</dbReference>
<evidence type="ECO:0000313" key="11">
    <source>
        <dbReference type="Proteomes" id="UP000307507"/>
    </source>
</evidence>
<dbReference type="RefSeq" id="WP_136403168.1">
    <property type="nucleotide sequence ID" value="NZ_SSNZ01000003.1"/>
</dbReference>
<dbReference type="Pfam" id="PF14905">
    <property type="entry name" value="OMP_b-brl_3"/>
    <property type="match status" value="1"/>
</dbReference>
<keyword evidence="5 7" id="KW-0472">Membrane</keyword>
<keyword evidence="10" id="KW-0675">Receptor</keyword>
<evidence type="ECO:0000256" key="4">
    <source>
        <dbReference type="ARBA" id="ARBA00022692"/>
    </source>
</evidence>
<dbReference type="PANTHER" id="PTHR40980:SF4">
    <property type="entry name" value="TONB-DEPENDENT RECEPTOR-LIKE BETA-BARREL DOMAIN-CONTAINING PROTEIN"/>
    <property type="match status" value="1"/>
</dbReference>
<proteinExistence type="inferred from homology"/>
<dbReference type="Proteomes" id="UP000307507">
    <property type="component" value="Unassembled WGS sequence"/>
</dbReference>
<protein>
    <submittedName>
        <fullName evidence="10">TonB-dependent receptor</fullName>
    </submittedName>
</protein>
<dbReference type="InterPro" id="IPR008969">
    <property type="entry name" value="CarboxyPept-like_regulatory"/>
</dbReference>
<evidence type="ECO:0000256" key="6">
    <source>
        <dbReference type="ARBA" id="ARBA00023237"/>
    </source>
</evidence>
<keyword evidence="2 7" id="KW-0813">Transport</keyword>
<dbReference type="InterPro" id="IPR041700">
    <property type="entry name" value="OMP_b-brl_3"/>
</dbReference>
<keyword evidence="6 7" id="KW-0998">Cell outer membrane</keyword>
<dbReference type="Gene3D" id="2.170.130.10">
    <property type="entry name" value="TonB-dependent receptor, plug domain"/>
    <property type="match status" value="1"/>
</dbReference>
<evidence type="ECO:0000313" key="10">
    <source>
        <dbReference type="EMBL" id="THF50627.1"/>
    </source>
</evidence>
<reference evidence="10 11" key="1">
    <citation type="submission" date="2019-04" db="EMBL/GenBank/DDBJ databases">
        <title>Flavobacterium sp. nov. isolated from construction timber.</title>
        <authorList>
            <person name="Lin S.-Y."/>
            <person name="Chang C.-T."/>
            <person name="Young C.-C."/>
        </authorList>
    </citation>
    <scope>NUCLEOTIDE SEQUENCE [LARGE SCALE GENOMIC DNA]</scope>
    <source>
        <strain evidence="10 11">CC-CTC003</strain>
    </source>
</reference>